<dbReference type="InterPro" id="IPR025943">
    <property type="entry name" value="Sigma_54_int_dom_ATP-bd_2"/>
</dbReference>
<evidence type="ECO:0000256" key="1">
    <source>
        <dbReference type="ARBA" id="ARBA00022741"/>
    </source>
</evidence>
<evidence type="ECO:0000259" key="5">
    <source>
        <dbReference type="PROSITE" id="PS50045"/>
    </source>
</evidence>
<gene>
    <name evidence="8" type="ORF">DCC39_03795</name>
</gene>
<dbReference type="OrthoDB" id="9771372at2"/>
<dbReference type="SMART" id="SM00091">
    <property type="entry name" value="PAS"/>
    <property type="match status" value="1"/>
</dbReference>
<feature type="domain" description="PAS" evidence="6">
    <location>
        <begin position="23"/>
        <end position="74"/>
    </location>
</feature>
<evidence type="ECO:0000259" key="7">
    <source>
        <dbReference type="PROSITE" id="PS50113"/>
    </source>
</evidence>
<dbReference type="PROSITE" id="PS50113">
    <property type="entry name" value="PAC"/>
    <property type="match status" value="1"/>
</dbReference>
<sequence length="474" mass="54060">MGNSESIFLRSVNQKSLEETRQLNKILRLIIDSSYDAIFVADENAVGIIMNEAYTRITGVTPEELIGKNMQELVDQGIISESVTLKVLKEKRLVTIVQNVKGTELLVTGSPIYDENGKITHVVSNLRDISDLNRLKSELYETKVLTKKYLDEIEDFKQKEGARLLLDGVIAQSKEMMQVLHLAKKVSQVDSTVLLQGESGVGKEIFANMIHLNSKRSDKPYIKVNCAAIPEKLLESELFGYEKGAFTGADRQGKPGYFEQAEGGTLFLDEIGEMPLDLQVKLLRVLQEYEVMRIGGTKTIKVNVRIISASNRNLEELVEKGEFRKDLFYRLNIVPIKIPPLRERKADIPPLAFYFLNKTNEKYDMNKHFHIDVIHRFEAYEWPGNIREMENLIERLVVTSDSEEITVNDLPGIFNLHSENRIKEKTLKELIEEVERKAIIEAMLEHKTTRKAAAKLGISQSTLVKKMQRLKIII</sequence>
<dbReference type="Gene3D" id="3.30.450.20">
    <property type="entry name" value="PAS domain"/>
    <property type="match status" value="1"/>
</dbReference>
<proteinExistence type="predicted"/>
<dbReference type="Pfam" id="PF25601">
    <property type="entry name" value="AAA_lid_14"/>
    <property type="match status" value="1"/>
</dbReference>
<dbReference type="InterPro" id="IPR000700">
    <property type="entry name" value="PAS-assoc_C"/>
</dbReference>
<dbReference type="PROSITE" id="PS50112">
    <property type="entry name" value="PAS"/>
    <property type="match status" value="1"/>
</dbReference>
<dbReference type="InterPro" id="IPR009057">
    <property type="entry name" value="Homeodomain-like_sf"/>
</dbReference>
<evidence type="ECO:0000256" key="2">
    <source>
        <dbReference type="ARBA" id="ARBA00022797"/>
    </source>
</evidence>
<dbReference type="SUPFAM" id="SSF46689">
    <property type="entry name" value="Homeodomain-like"/>
    <property type="match status" value="1"/>
</dbReference>
<dbReference type="InterPro" id="IPR002078">
    <property type="entry name" value="Sigma_54_int"/>
</dbReference>
<dbReference type="CDD" id="cd00130">
    <property type="entry name" value="PAS"/>
    <property type="match status" value="1"/>
</dbReference>
<dbReference type="SUPFAM" id="SSF52540">
    <property type="entry name" value="P-loop containing nucleoside triphosphate hydrolases"/>
    <property type="match status" value="1"/>
</dbReference>
<dbReference type="Pfam" id="PF18024">
    <property type="entry name" value="HTH_50"/>
    <property type="match status" value="1"/>
</dbReference>
<feature type="domain" description="PAC" evidence="7">
    <location>
        <begin position="87"/>
        <end position="141"/>
    </location>
</feature>
<dbReference type="AlphaFoldDB" id="A0A2U1K5I9"/>
<evidence type="ECO:0000256" key="4">
    <source>
        <dbReference type="ARBA" id="ARBA00029500"/>
    </source>
</evidence>
<dbReference type="SUPFAM" id="SSF55785">
    <property type="entry name" value="PYP-like sensor domain (PAS domain)"/>
    <property type="match status" value="1"/>
</dbReference>
<accession>A0A2U1K5I9</accession>
<dbReference type="PROSITE" id="PS00676">
    <property type="entry name" value="SIGMA54_INTERACT_2"/>
    <property type="match status" value="1"/>
</dbReference>
<dbReference type="InterPro" id="IPR030828">
    <property type="entry name" value="HTH_TyrR"/>
</dbReference>
<dbReference type="InterPro" id="IPR000014">
    <property type="entry name" value="PAS"/>
</dbReference>
<organism evidence="8 9">
    <name type="scientific">Pueribacillus theae</name>
    <dbReference type="NCBI Taxonomy" id="2171751"/>
    <lineage>
        <taxon>Bacteria</taxon>
        <taxon>Bacillati</taxon>
        <taxon>Bacillota</taxon>
        <taxon>Bacilli</taxon>
        <taxon>Bacillales</taxon>
        <taxon>Bacillaceae</taxon>
        <taxon>Pueribacillus</taxon>
    </lineage>
</organism>
<dbReference type="InterPro" id="IPR058031">
    <property type="entry name" value="AAA_lid_NorR"/>
</dbReference>
<dbReference type="GO" id="GO:0006355">
    <property type="term" value="P:regulation of DNA-templated transcription"/>
    <property type="evidence" value="ECO:0007669"/>
    <property type="project" value="InterPro"/>
</dbReference>
<dbReference type="PROSITE" id="PS00675">
    <property type="entry name" value="SIGMA54_INTERACT_1"/>
    <property type="match status" value="1"/>
</dbReference>
<keyword evidence="1" id="KW-0547">Nucleotide-binding</keyword>
<evidence type="ECO:0000313" key="8">
    <source>
        <dbReference type="EMBL" id="PWA12780.1"/>
    </source>
</evidence>
<dbReference type="EMBL" id="QCZG01000005">
    <property type="protein sequence ID" value="PWA12780.1"/>
    <property type="molecule type" value="Genomic_DNA"/>
</dbReference>
<keyword evidence="3" id="KW-0067">ATP-binding</keyword>
<dbReference type="Gene3D" id="1.10.10.60">
    <property type="entry name" value="Homeodomain-like"/>
    <property type="match status" value="1"/>
</dbReference>
<dbReference type="InterPro" id="IPR027417">
    <property type="entry name" value="P-loop_NTPase"/>
</dbReference>
<evidence type="ECO:0000313" key="9">
    <source>
        <dbReference type="Proteomes" id="UP000245998"/>
    </source>
</evidence>
<dbReference type="Pfam" id="PF00989">
    <property type="entry name" value="PAS"/>
    <property type="match status" value="1"/>
</dbReference>
<dbReference type="RefSeq" id="WP_116553561.1">
    <property type="nucleotide sequence ID" value="NZ_QCZG01000005.1"/>
</dbReference>
<dbReference type="SMART" id="SM00382">
    <property type="entry name" value="AAA"/>
    <property type="match status" value="1"/>
</dbReference>
<reference evidence="8 9" key="1">
    <citation type="submission" date="2018-04" db="EMBL/GenBank/DDBJ databases">
        <title>Camelliibacillus theae gen. nov., sp. nov., isolated from Pu'er tea.</title>
        <authorList>
            <person name="Niu L."/>
        </authorList>
    </citation>
    <scope>NUCLEOTIDE SEQUENCE [LARGE SCALE GENOMIC DNA]</scope>
    <source>
        <strain evidence="8 9">T8</strain>
    </source>
</reference>
<comment type="caution">
    <text evidence="8">The sequence shown here is derived from an EMBL/GenBank/DDBJ whole genome shotgun (WGS) entry which is preliminary data.</text>
</comment>
<dbReference type="GO" id="GO:0003677">
    <property type="term" value="F:DNA binding"/>
    <property type="evidence" value="ECO:0007669"/>
    <property type="project" value="UniProtKB-KW"/>
</dbReference>
<dbReference type="Pfam" id="PF00158">
    <property type="entry name" value="Sigma54_activat"/>
    <property type="match status" value="1"/>
</dbReference>
<evidence type="ECO:0000259" key="6">
    <source>
        <dbReference type="PROSITE" id="PS50112"/>
    </source>
</evidence>
<dbReference type="NCBIfam" id="TIGR00229">
    <property type="entry name" value="sensory_box"/>
    <property type="match status" value="1"/>
</dbReference>
<dbReference type="PANTHER" id="PTHR32071:SF57">
    <property type="entry name" value="C4-DICARBOXYLATE TRANSPORT TRANSCRIPTIONAL REGULATORY PROTEIN DCTD"/>
    <property type="match status" value="1"/>
</dbReference>
<dbReference type="InterPro" id="IPR035965">
    <property type="entry name" value="PAS-like_dom_sf"/>
</dbReference>
<dbReference type="FunFam" id="3.40.50.300:FF:000006">
    <property type="entry name" value="DNA-binding transcriptional regulator NtrC"/>
    <property type="match status" value="1"/>
</dbReference>
<dbReference type="GO" id="GO:0005524">
    <property type="term" value="F:ATP binding"/>
    <property type="evidence" value="ECO:0007669"/>
    <property type="project" value="UniProtKB-KW"/>
</dbReference>
<dbReference type="InterPro" id="IPR003593">
    <property type="entry name" value="AAA+_ATPase"/>
</dbReference>
<dbReference type="Proteomes" id="UP000245998">
    <property type="component" value="Unassembled WGS sequence"/>
</dbReference>
<dbReference type="Gene3D" id="3.40.50.300">
    <property type="entry name" value="P-loop containing nucleotide triphosphate hydrolases"/>
    <property type="match status" value="1"/>
</dbReference>
<protein>
    <recommendedName>
        <fullName evidence="4">HTH-type transcriptional regulatory protein TyrR</fullName>
    </recommendedName>
</protein>
<name>A0A2U1K5I9_9BACI</name>
<feature type="domain" description="Sigma-54 factor interaction" evidence="5">
    <location>
        <begin position="169"/>
        <end position="398"/>
    </location>
</feature>
<dbReference type="InterPro" id="IPR025662">
    <property type="entry name" value="Sigma_54_int_dom_ATP-bd_1"/>
</dbReference>
<dbReference type="CDD" id="cd00009">
    <property type="entry name" value="AAA"/>
    <property type="match status" value="1"/>
</dbReference>
<dbReference type="PANTHER" id="PTHR32071">
    <property type="entry name" value="TRANSCRIPTIONAL REGULATORY PROTEIN"/>
    <property type="match status" value="1"/>
</dbReference>
<dbReference type="Gene3D" id="1.10.8.60">
    <property type="match status" value="1"/>
</dbReference>
<dbReference type="InterPro" id="IPR013767">
    <property type="entry name" value="PAS_fold"/>
</dbReference>
<keyword evidence="9" id="KW-1185">Reference proteome</keyword>
<evidence type="ECO:0000256" key="3">
    <source>
        <dbReference type="ARBA" id="ARBA00022840"/>
    </source>
</evidence>
<keyword evidence="2" id="KW-0058">Aromatic hydrocarbons catabolism</keyword>
<dbReference type="PROSITE" id="PS50045">
    <property type="entry name" value="SIGMA54_INTERACT_4"/>
    <property type="match status" value="1"/>
</dbReference>